<evidence type="ECO:0000313" key="2">
    <source>
        <dbReference type="Proteomes" id="UP000694545"/>
    </source>
</evidence>
<dbReference type="AlphaFoldDB" id="A0A8D2KZG8"/>
<keyword evidence="2" id="KW-1185">Reference proteome</keyword>
<protein>
    <submittedName>
        <fullName evidence="1">Uncharacterized protein</fullName>
    </submittedName>
</protein>
<reference evidence="1" key="2">
    <citation type="submission" date="2025-09" db="UniProtKB">
        <authorList>
            <consortium name="Ensembl"/>
        </authorList>
    </citation>
    <scope>IDENTIFICATION</scope>
</reference>
<name>A0A8D2KZG8_VARKO</name>
<proteinExistence type="predicted"/>
<dbReference type="Proteomes" id="UP000694545">
    <property type="component" value="Unplaced"/>
</dbReference>
<sequence length="81" mass="9777">MLRIEILKITYLLVFIDFNFTVLFRNLRQLDSNFWKDECSSSYGRRVCMIRLPSFLSHPQPSRHFFWSIYMKMACICKDTG</sequence>
<reference evidence="1" key="1">
    <citation type="submission" date="2025-08" db="UniProtKB">
        <authorList>
            <consortium name="Ensembl"/>
        </authorList>
    </citation>
    <scope>IDENTIFICATION</scope>
</reference>
<accession>A0A8D2KZG8</accession>
<organism evidence="1 2">
    <name type="scientific">Varanus komodoensis</name>
    <name type="common">Komodo dragon</name>
    <dbReference type="NCBI Taxonomy" id="61221"/>
    <lineage>
        <taxon>Eukaryota</taxon>
        <taxon>Metazoa</taxon>
        <taxon>Chordata</taxon>
        <taxon>Craniata</taxon>
        <taxon>Vertebrata</taxon>
        <taxon>Euteleostomi</taxon>
        <taxon>Lepidosauria</taxon>
        <taxon>Squamata</taxon>
        <taxon>Bifurcata</taxon>
        <taxon>Unidentata</taxon>
        <taxon>Episquamata</taxon>
        <taxon>Toxicofera</taxon>
        <taxon>Anguimorpha</taxon>
        <taxon>Paleoanguimorpha</taxon>
        <taxon>Varanoidea</taxon>
        <taxon>Varanidae</taxon>
        <taxon>Varanus</taxon>
    </lineage>
</organism>
<dbReference type="Ensembl" id="ENSVKKT00000014845.1">
    <property type="protein sequence ID" value="ENSVKKP00000014492.1"/>
    <property type="gene ID" value="ENSVKKG00000009969.1"/>
</dbReference>
<evidence type="ECO:0000313" key="1">
    <source>
        <dbReference type="Ensembl" id="ENSVKKP00000014492.1"/>
    </source>
</evidence>